<organism evidence="1 2">
    <name type="scientific">Saccharopolyspora rectivirgula</name>
    <dbReference type="NCBI Taxonomy" id="28042"/>
    <lineage>
        <taxon>Bacteria</taxon>
        <taxon>Bacillati</taxon>
        <taxon>Actinomycetota</taxon>
        <taxon>Actinomycetes</taxon>
        <taxon>Pseudonocardiales</taxon>
        <taxon>Pseudonocardiaceae</taxon>
        <taxon>Saccharopolyspora</taxon>
    </lineage>
</organism>
<sequence length="156" mass="17146">MATPTSAAARSDIDKPDLATEANYFSERMGWPVSIDVTNQRLVVRTGDVLDAFRVQRALAEPVALELSASLMAGPVIRDNDDRWWTFITDPCQRANVELAHELRAAHVHAVPPGGEVVIPPVTAPTSWWQQPQPGRPLPPWSAVVGVARRVINRGR</sequence>
<gene>
    <name evidence="1" type="ORF">GU90_03805</name>
</gene>
<dbReference type="eggNOG" id="ENOG502ZFF3">
    <property type="taxonomic scope" value="Bacteria"/>
</dbReference>
<reference evidence="1 2" key="1">
    <citation type="submission" date="2014-06" db="EMBL/GenBank/DDBJ databases">
        <title>Saccharopolyspora rectivirgula DSM-43113 Genome sequencing.</title>
        <authorList>
            <person name="Barrera C."/>
            <person name="Millon L."/>
            <person name="Rognon B."/>
            <person name="Zaugg C."/>
            <person name="Monod M."/>
        </authorList>
    </citation>
    <scope>NUCLEOTIDE SEQUENCE [LARGE SCALE GENOMIC DNA]</scope>
    <source>
        <strain evidence="1 2">DSM 43113</strain>
    </source>
</reference>
<dbReference type="OrthoDB" id="4546644at2"/>
<dbReference type="Proteomes" id="UP000031419">
    <property type="component" value="Unassembled WGS sequence"/>
</dbReference>
<evidence type="ECO:0000313" key="1">
    <source>
        <dbReference type="EMBL" id="KEI45565.1"/>
    </source>
</evidence>
<dbReference type="RefSeq" id="WP_029719845.1">
    <property type="nucleotide sequence ID" value="NZ_JNVU01000012.1"/>
</dbReference>
<keyword evidence="2" id="KW-1185">Reference proteome</keyword>
<name>A0A073B1T3_9PSEU</name>
<dbReference type="AlphaFoldDB" id="A0A073B1T3"/>
<accession>A0A073B1T3</accession>
<comment type="caution">
    <text evidence="1">The sequence shown here is derived from an EMBL/GenBank/DDBJ whole genome shotgun (WGS) entry which is preliminary data.</text>
</comment>
<dbReference type="EMBL" id="JNVU01000012">
    <property type="protein sequence ID" value="KEI45565.1"/>
    <property type="molecule type" value="Genomic_DNA"/>
</dbReference>
<proteinExistence type="predicted"/>
<protein>
    <submittedName>
        <fullName evidence="1">Uncharacterized protein</fullName>
    </submittedName>
</protein>
<evidence type="ECO:0000313" key="2">
    <source>
        <dbReference type="Proteomes" id="UP000031419"/>
    </source>
</evidence>